<comment type="caution">
    <text evidence="1">The sequence shown here is derived from an EMBL/GenBank/DDBJ whole genome shotgun (WGS) entry which is preliminary data.</text>
</comment>
<dbReference type="EMBL" id="RSCL01000015">
    <property type="protein sequence ID" value="RUT02817.1"/>
    <property type="molecule type" value="Genomic_DNA"/>
</dbReference>
<sequence length="215" mass="24355">MLTVFKDNSVLAELDIFVTQPEQQWMLVDSLITYTQNILKQQPGYIASAIHRSFDGLRVVNYVQWQTQADYDTYISNINIALATQITGFLAPDSHLYEIFMSEPADSKMQIKAGIGQFINFGIFKLKNPADQPKFLEATAEAIRQISGLPAMPTTHFHRSLDGARAINYGLWTSQEEYAKMNANPPMAEPLKQMRALANNEFQMSLYEVVHTEAK</sequence>
<keyword evidence="2" id="KW-1185">Reference proteome</keyword>
<dbReference type="AlphaFoldDB" id="A0A3S1AK94"/>
<dbReference type="InterPro" id="IPR011008">
    <property type="entry name" value="Dimeric_a/b-barrel"/>
</dbReference>
<protein>
    <recommendedName>
        <fullName evidence="3">Antibiotic biosynthesis monooxygenase</fullName>
    </recommendedName>
</protein>
<evidence type="ECO:0008006" key="3">
    <source>
        <dbReference type="Google" id="ProtNLM"/>
    </source>
</evidence>
<evidence type="ECO:0000313" key="1">
    <source>
        <dbReference type="EMBL" id="RUT02817.1"/>
    </source>
</evidence>
<dbReference type="RefSeq" id="WP_127083998.1">
    <property type="nucleotide sequence ID" value="NZ_RSCL01000015.1"/>
</dbReference>
<reference evidence="1" key="2">
    <citation type="journal article" date="2019" name="Genome Biol. Evol.">
        <title>Day and night: Metabolic profiles and evolutionary relationships of six axenic non-marine cyanobacteria.</title>
        <authorList>
            <person name="Will S.E."/>
            <person name="Henke P."/>
            <person name="Boedeker C."/>
            <person name="Huang S."/>
            <person name="Brinkmann H."/>
            <person name="Rohde M."/>
            <person name="Jarek M."/>
            <person name="Friedl T."/>
            <person name="Seufert S."/>
            <person name="Schumacher M."/>
            <person name="Overmann J."/>
            <person name="Neumann-Schaal M."/>
            <person name="Petersen J."/>
        </authorList>
    </citation>
    <scope>NUCLEOTIDE SEQUENCE [LARGE SCALE GENOMIC DNA]</scope>
    <source>
        <strain evidence="1">PCC 7102</strain>
    </source>
</reference>
<dbReference type="Proteomes" id="UP000271624">
    <property type="component" value="Unassembled WGS sequence"/>
</dbReference>
<dbReference type="SUPFAM" id="SSF54909">
    <property type="entry name" value="Dimeric alpha+beta barrel"/>
    <property type="match status" value="2"/>
</dbReference>
<reference evidence="1" key="1">
    <citation type="submission" date="2018-12" db="EMBL/GenBank/DDBJ databases">
        <authorList>
            <person name="Will S."/>
            <person name="Neumann-Schaal M."/>
            <person name="Henke P."/>
        </authorList>
    </citation>
    <scope>NUCLEOTIDE SEQUENCE</scope>
    <source>
        <strain evidence="1">PCC 7102</strain>
    </source>
</reference>
<dbReference type="OrthoDB" id="1494517at2"/>
<organism evidence="1 2">
    <name type="scientific">Dulcicalothrix desertica PCC 7102</name>
    <dbReference type="NCBI Taxonomy" id="232991"/>
    <lineage>
        <taxon>Bacteria</taxon>
        <taxon>Bacillati</taxon>
        <taxon>Cyanobacteriota</taxon>
        <taxon>Cyanophyceae</taxon>
        <taxon>Nostocales</taxon>
        <taxon>Calotrichaceae</taxon>
        <taxon>Dulcicalothrix</taxon>
    </lineage>
</organism>
<proteinExistence type="predicted"/>
<accession>A0A3S1AK94</accession>
<gene>
    <name evidence="1" type="ORF">DSM106972_057370</name>
</gene>
<dbReference type="Gene3D" id="3.30.70.100">
    <property type="match status" value="2"/>
</dbReference>
<evidence type="ECO:0000313" key="2">
    <source>
        <dbReference type="Proteomes" id="UP000271624"/>
    </source>
</evidence>
<name>A0A3S1AK94_9CYAN</name>